<feature type="compositionally biased region" description="Polar residues" evidence="1">
    <location>
        <begin position="388"/>
        <end position="411"/>
    </location>
</feature>
<feature type="compositionally biased region" description="Low complexity" evidence="1">
    <location>
        <begin position="422"/>
        <end position="438"/>
    </location>
</feature>
<evidence type="ECO:0008006" key="4">
    <source>
        <dbReference type="Google" id="ProtNLM"/>
    </source>
</evidence>
<feature type="region of interest" description="Disordered" evidence="1">
    <location>
        <begin position="1"/>
        <end position="20"/>
    </location>
</feature>
<feature type="compositionally biased region" description="Acidic residues" evidence="1">
    <location>
        <begin position="287"/>
        <end position="320"/>
    </location>
</feature>
<feature type="region of interest" description="Disordered" evidence="1">
    <location>
        <begin position="566"/>
        <end position="768"/>
    </location>
</feature>
<keyword evidence="3" id="KW-1185">Reference proteome</keyword>
<comment type="caution">
    <text evidence="2">The sequence shown here is derived from an EMBL/GenBank/DDBJ whole genome shotgun (WGS) entry which is preliminary data.</text>
</comment>
<dbReference type="OrthoDB" id="275715at2759"/>
<dbReference type="GeneID" id="70191994"/>
<feature type="compositionally biased region" description="Low complexity" evidence="1">
    <location>
        <begin position="670"/>
        <end position="682"/>
    </location>
</feature>
<dbReference type="EMBL" id="JAGTJQ010000002">
    <property type="protein sequence ID" value="KAH7037633.1"/>
    <property type="molecule type" value="Genomic_DNA"/>
</dbReference>
<feature type="compositionally biased region" description="Basic residues" evidence="1">
    <location>
        <begin position="222"/>
        <end position="244"/>
    </location>
</feature>
<feature type="compositionally biased region" description="Low complexity" evidence="1">
    <location>
        <begin position="595"/>
        <end position="609"/>
    </location>
</feature>
<feature type="compositionally biased region" description="Low complexity" evidence="1">
    <location>
        <begin position="697"/>
        <end position="759"/>
    </location>
</feature>
<evidence type="ECO:0000313" key="3">
    <source>
        <dbReference type="Proteomes" id="UP000756346"/>
    </source>
</evidence>
<gene>
    <name evidence="2" type="ORF">B0I36DRAFT_428221</name>
</gene>
<feature type="compositionally biased region" description="Polar residues" evidence="1">
    <location>
        <begin position="1"/>
        <end position="12"/>
    </location>
</feature>
<feature type="region of interest" description="Disordered" evidence="1">
    <location>
        <begin position="205"/>
        <end position="250"/>
    </location>
</feature>
<dbReference type="Proteomes" id="UP000756346">
    <property type="component" value="Unassembled WGS sequence"/>
</dbReference>
<feature type="region of interest" description="Disordered" evidence="1">
    <location>
        <begin position="266"/>
        <end position="554"/>
    </location>
</feature>
<feature type="compositionally biased region" description="Basic and acidic residues" evidence="1">
    <location>
        <begin position="273"/>
        <end position="286"/>
    </location>
</feature>
<feature type="compositionally biased region" description="Polar residues" evidence="1">
    <location>
        <begin position="439"/>
        <end position="449"/>
    </location>
</feature>
<feature type="compositionally biased region" description="Polar residues" evidence="1">
    <location>
        <begin position="645"/>
        <end position="655"/>
    </location>
</feature>
<reference evidence="2" key="1">
    <citation type="journal article" date="2021" name="Nat. Commun.">
        <title>Genetic determinants of endophytism in the Arabidopsis root mycobiome.</title>
        <authorList>
            <person name="Mesny F."/>
            <person name="Miyauchi S."/>
            <person name="Thiergart T."/>
            <person name="Pickel B."/>
            <person name="Atanasova L."/>
            <person name="Karlsson M."/>
            <person name="Huettel B."/>
            <person name="Barry K.W."/>
            <person name="Haridas S."/>
            <person name="Chen C."/>
            <person name="Bauer D."/>
            <person name="Andreopoulos W."/>
            <person name="Pangilinan J."/>
            <person name="LaButti K."/>
            <person name="Riley R."/>
            <person name="Lipzen A."/>
            <person name="Clum A."/>
            <person name="Drula E."/>
            <person name="Henrissat B."/>
            <person name="Kohler A."/>
            <person name="Grigoriev I.V."/>
            <person name="Martin F.M."/>
            <person name="Hacquard S."/>
        </authorList>
    </citation>
    <scope>NUCLEOTIDE SEQUENCE</scope>
    <source>
        <strain evidence="2">MPI-CAGE-CH-0230</strain>
    </source>
</reference>
<proteinExistence type="predicted"/>
<protein>
    <recommendedName>
        <fullName evidence="4">Apopolysialoglycoprotein</fullName>
    </recommendedName>
</protein>
<accession>A0A9P9BY27</accession>
<organism evidence="2 3">
    <name type="scientific">Microdochium trichocladiopsis</name>
    <dbReference type="NCBI Taxonomy" id="1682393"/>
    <lineage>
        <taxon>Eukaryota</taxon>
        <taxon>Fungi</taxon>
        <taxon>Dikarya</taxon>
        <taxon>Ascomycota</taxon>
        <taxon>Pezizomycotina</taxon>
        <taxon>Sordariomycetes</taxon>
        <taxon>Xylariomycetidae</taxon>
        <taxon>Xylariales</taxon>
        <taxon>Microdochiaceae</taxon>
        <taxon>Microdochium</taxon>
    </lineage>
</organism>
<dbReference type="AlphaFoldDB" id="A0A9P9BY27"/>
<name>A0A9P9BY27_9PEZI</name>
<sequence length="768" mass="78826">MAPNFRTATQTRRSNRTGYVEHDDFEGLPVRQWRQEWTKIAPPPAVETVQKNDIWDVELLHGMPKDSNLLPQHTQELLRAARSGRLYKRPAPADEDDGEPENTAVEKQEKKDGEEDSAEKGFQIKVWKQIPRTAEGATISHLAKRRKNTVTLSSSLPAVAASGPTVTKATVRRVDAAGNPYTQEVTLSEGVAVDGEIISTTVVPAPSGVSTGIEPAAAATPVRRRPPPPKRKSKGPGRGRKKKLQLPLAPGAAAGAGLAAGGVAADGSTLEGVKQEGVDGEVKDSEMADDDDGEEGDEGDDDEDDDDEEGDNQEGDETPAVEEKQPGQPETKATDGSVQGELAPMPMDIPASEDQSLSTAAPALSSMPTTSIADPTPKEGSPLKEALSAQSPSLGQLGSNGNEPRPTTNSEDAVPGVVESVEPQQPAAPAENPQASEPIATTTSETILEQSVDKEMTDVPQEPTEGEPEPSGQPEAPHPDAMMIDTDEKQGDATTATLPEPPSSTLKVEELTEPKDEKADISPVDIIAEAAVESKGPEPVPTPAIGGVSTASPEIPDISSAVAAVEAKDIKTEDEAPTTSTPVLADTAATPLPVDEQAAASSAEATADAVKSAPGTEPQTPDLYSGLEAALGSDSVSASAAIESTVENTTDTGAPSGSPIMEQDSAQDKAATPTLPLAALPALTPPVNEPSASEAVTAPDSAPVDDSAPAPAAAAATTADGVTKVEDGPGAADAVDTADASAAGGENAPAPEAADSAPEGNEKSENDE</sequence>
<evidence type="ECO:0000313" key="2">
    <source>
        <dbReference type="EMBL" id="KAH7037633.1"/>
    </source>
</evidence>
<evidence type="ECO:0000256" key="1">
    <source>
        <dbReference type="SAM" id="MobiDB-lite"/>
    </source>
</evidence>
<feature type="compositionally biased region" description="Basic and acidic residues" evidence="1">
    <location>
        <begin position="104"/>
        <end position="113"/>
    </location>
</feature>
<dbReference type="RefSeq" id="XP_046016754.1">
    <property type="nucleotide sequence ID" value="XM_046162448.1"/>
</dbReference>
<feature type="compositionally biased region" description="Basic and acidic residues" evidence="1">
    <location>
        <begin position="507"/>
        <end position="520"/>
    </location>
</feature>
<feature type="region of interest" description="Disordered" evidence="1">
    <location>
        <begin position="64"/>
        <end position="122"/>
    </location>
</feature>